<feature type="transmembrane region" description="Helical" evidence="1">
    <location>
        <begin position="180"/>
        <end position="197"/>
    </location>
</feature>
<feature type="transmembrane region" description="Helical" evidence="1">
    <location>
        <begin position="101"/>
        <end position="134"/>
    </location>
</feature>
<accession>A0A0R1U440</accession>
<evidence type="ECO:0000313" key="3">
    <source>
        <dbReference type="Proteomes" id="UP000051922"/>
    </source>
</evidence>
<feature type="transmembrane region" description="Helical" evidence="1">
    <location>
        <begin position="63"/>
        <end position="80"/>
    </location>
</feature>
<dbReference type="STRING" id="1423783.FC50_GL001100"/>
<dbReference type="PANTHER" id="PTHR37314">
    <property type="entry name" value="SLR0142 PROTEIN"/>
    <property type="match status" value="1"/>
</dbReference>
<reference evidence="2 3" key="1">
    <citation type="journal article" date="2015" name="Genome Announc.">
        <title>Expanding the biotechnology potential of lactobacilli through comparative genomics of 213 strains and associated genera.</title>
        <authorList>
            <person name="Sun Z."/>
            <person name="Harris H.M."/>
            <person name="McCann A."/>
            <person name="Guo C."/>
            <person name="Argimon S."/>
            <person name="Zhang W."/>
            <person name="Yang X."/>
            <person name="Jeffery I.B."/>
            <person name="Cooney J.C."/>
            <person name="Kagawa T.F."/>
            <person name="Liu W."/>
            <person name="Song Y."/>
            <person name="Salvetti E."/>
            <person name="Wrobel A."/>
            <person name="Rasinkangas P."/>
            <person name="Parkhill J."/>
            <person name="Rea M.C."/>
            <person name="O'Sullivan O."/>
            <person name="Ritari J."/>
            <person name="Douillard F.P."/>
            <person name="Paul Ross R."/>
            <person name="Yang R."/>
            <person name="Briner A.E."/>
            <person name="Felis G.E."/>
            <person name="de Vos W.M."/>
            <person name="Barrangou R."/>
            <person name="Klaenhammer T.R."/>
            <person name="Caufield P.W."/>
            <person name="Cui Y."/>
            <person name="Zhang H."/>
            <person name="O'Toole P.W."/>
        </authorList>
    </citation>
    <scope>NUCLEOTIDE SEQUENCE [LARGE SCALE GENOMIC DNA]</scope>
    <source>
        <strain evidence="2 3">DSM 15945</strain>
    </source>
</reference>
<dbReference type="EMBL" id="AZFJ01000049">
    <property type="protein sequence ID" value="KRL85714.1"/>
    <property type="molecule type" value="Genomic_DNA"/>
</dbReference>
<evidence type="ECO:0000256" key="1">
    <source>
        <dbReference type="SAM" id="Phobius"/>
    </source>
</evidence>
<evidence type="ECO:0008006" key="4">
    <source>
        <dbReference type="Google" id="ProtNLM"/>
    </source>
</evidence>
<dbReference type="InterPro" id="IPR010699">
    <property type="entry name" value="DUF1275"/>
</dbReference>
<keyword evidence="1" id="KW-0812">Transmembrane</keyword>
<name>A0A0R1U440_9LACO</name>
<keyword evidence="1" id="KW-0472">Membrane</keyword>
<dbReference type="PANTHER" id="PTHR37314:SF4">
    <property type="entry name" value="UPF0700 TRANSMEMBRANE PROTEIN YOAK"/>
    <property type="match status" value="1"/>
</dbReference>
<dbReference type="Proteomes" id="UP000051922">
    <property type="component" value="Unassembled WGS sequence"/>
</dbReference>
<dbReference type="Pfam" id="PF06912">
    <property type="entry name" value="DUF1275"/>
    <property type="match status" value="1"/>
</dbReference>
<organism evidence="2 3">
    <name type="scientific">Lacticaseibacillus pantheris DSM 15945 = JCM 12539 = NBRC 106106</name>
    <dbReference type="NCBI Taxonomy" id="1423783"/>
    <lineage>
        <taxon>Bacteria</taxon>
        <taxon>Bacillati</taxon>
        <taxon>Bacillota</taxon>
        <taxon>Bacilli</taxon>
        <taxon>Lactobacillales</taxon>
        <taxon>Lactobacillaceae</taxon>
        <taxon>Lacticaseibacillus</taxon>
    </lineage>
</organism>
<sequence length="227" mass="24784">MVDVLETQIARHERTVFGAILTLAAGGLDAYSYLVHGEVFAGLQTGNLILFGVHLGQGDLVGSGRYLVSLLAFFVGTIIVRVLQRHRWLGQHDPQRRQAILLYVAVVLVLAVVFSQWGVAVLGTALLSVAAAAVLQEFRRLNGGPFTPLMMTGNLRTLAETSFDALWLHEQKAWTKLRQTATIMVTFAVGAGLVALLRRWLGAATIVVPVIALLGAWWYLRREGDAN</sequence>
<gene>
    <name evidence="2" type="ORF">FC50_GL001100</name>
</gene>
<evidence type="ECO:0000313" key="2">
    <source>
        <dbReference type="EMBL" id="KRL85714.1"/>
    </source>
</evidence>
<keyword evidence="3" id="KW-1185">Reference proteome</keyword>
<protein>
    <recommendedName>
        <fullName evidence="4">DUF1275 domain-containing protein</fullName>
    </recommendedName>
</protein>
<keyword evidence="1" id="KW-1133">Transmembrane helix</keyword>
<dbReference type="PATRIC" id="fig|1423783.4.peg.1140"/>
<comment type="caution">
    <text evidence="2">The sequence shown here is derived from an EMBL/GenBank/DDBJ whole genome shotgun (WGS) entry which is preliminary data.</text>
</comment>
<dbReference type="AlphaFoldDB" id="A0A0R1U440"/>
<proteinExistence type="predicted"/>
<feature type="transmembrane region" description="Helical" evidence="1">
    <location>
        <begin position="203"/>
        <end position="220"/>
    </location>
</feature>